<evidence type="ECO:0000256" key="7">
    <source>
        <dbReference type="HAMAP-Rule" id="MF_00201"/>
    </source>
</evidence>
<dbReference type="SUPFAM" id="SSF50249">
    <property type="entry name" value="Nucleic acid-binding proteins"/>
    <property type="match status" value="1"/>
</dbReference>
<dbReference type="InterPro" id="IPR003717">
    <property type="entry name" value="RecO"/>
</dbReference>
<reference evidence="9 10" key="1">
    <citation type="submission" date="2022-06" db="EMBL/GenBank/DDBJ databases">
        <authorList>
            <person name="Xuan X."/>
        </authorList>
    </citation>
    <scope>NUCLEOTIDE SEQUENCE [LARGE SCALE GENOMIC DNA]</scope>
    <source>
        <strain evidence="9 10">2V75</strain>
    </source>
</reference>
<dbReference type="RefSeq" id="WP_252740834.1">
    <property type="nucleotide sequence ID" value="NZ_JAMXIB010000004.1"/>
</dbReference>
<proteinExistence type="inferred from homology"/>
<dbReference type="Pfam" id="PF11967">
    <property type="entry name" value="RecO_N"/>
    <property type="match status" value="1"/>
</dbReference>
<accession>A0ABT1AWM6</accession>
<dbReference type="NCBIfam" id="TIGR00613">
    <property type="entry name" value="reco"/>
    <property type="match status" value="1"/>
</dbReference>
<dbReference type="InterPro" id="IPR012340">
    <property type="entry name" value="NA-bd_OB-fold"/>
</dbReference>
<name>A0ABT1AWM6_9FLAO</name>
<evidence type="ECO:0000313" key="9">
    <source>
        <dbReference type="EMBL" id="MCO5724456.1"/>
    </source>
</evidence>
<evidence type="ECO:0000259" key="8">
    <source>
        <dbReference type="Pfam" id="PF11967"/>
    </source>
</evidence>
<dbReference type="Pfam" id="PF02565">
    <property type="entry name" value="RecO_C"/>
    <property type="match status" value="1"/>
</dbReference>
<dbReference type="EMBL" id="JAMXIB010000004">
    <property type="protein sequence ID" value="MCO5724456.1"/>
    <property type="molecule type" value="Genomic_DNA"/>
</dbReference>
<organism evidence="9 10">
    <name type="scientific">Robiginitalea marina</name>
    <dbReference type="NCBI Taxonomy" id="2954105"/>
    <lineage>
        <taxon>Bacteria</taxon>
        <taxon>Pseudomonadati</taxon>
        <taxon>Bacteroidota</taxon>
        <taxon>Flavobacteriia</taxon>
        <taxon>Flavobacteriales</taxon>
        <taxon>Flavobacteriaceae</taxon>
        <taxon>Robiginitalea</taxon>
    </lineage>
</organism>
<gene>
    <name evidence="7 9" type="primary">recO</name>
    <name evidence="9" type="ORF">NG653_06290</name>
</gene>
<protein>
    <recommendedName>
        <fullName evidence="2 7">DNA repair protein RecO</fullName>
    </recommendedName>
    <alternativeName>
        <fullName evidence="6 7">Recombination protein O</fullName>
    </alternativeName>
</protein>
<keyword evidence="4 7" id="KW-0233">DNA recombination</keyword>
<evidence type="ECO:0000256" key="4">
    <source>
        <dbReference type="ARBA" id="ARBA00023172"/>
    </source>
</evidence>
<dbReference type="SUPFAM" id="SSF57863">
    <property type="entry name" value="ArfGap/RecO-like zinc finger"/>
    <property type="match status" value="1"/>
</dbReference>
<dbReference type="Proteomes" id="UP001206312">
    <property type="component" value="Unassembled WGS sequence"/>
</dbReference>
<comment type="caution">
    <text evidence="9">The sequence shown here is derived from an EMBL/GenBank/DDBJ whole genome shotgun (WGS) entry which is preliminary data.</text>
</comment>
<dbReference type="InterPro" id="IPR042242">
    <property type="entry name" value="RecO_C"/>
</dbReference>
<evidence type="ECO:0000256" key="3">
    <source>
        <dbReference type="ARBA" id="ARBA00022763"/>
    </source>
</evidence>
<keyword evidence="3 7" id="KW-0227">DNA damage</keyword>
<evidence type="ECO:0000256" key="1">
    <source>
        <dbReference type="ARBA" id="ARBA00007452"/>
    </source>
</evidence>
<evidence type="ECO:0000256" key="2">
    <source>
        <dbReference type="ARBA" id="ARBA00021310"/>
    </source>
</evidence>
<dbReference type="PANTHER" id="PTHR33991:SF1">
    <property type="entry name" value="DNA REPAIR PROTEIN RECO"/>
    <property type="match status" value="1"/>
</dbReference>
<comment type="similarity">
    <text evidence="1 7">Belongs to the RecO family.</text>
</comment>
<dbReference type="HAMAP" id="MF_00201">
    <property type="entry name" value="RecO"/>
    <property type="match status" value="1"/>
</dbReference>
<dbReference type="InterPro" id="IPR037278">
    <property type="entry name" value="ARFGAP/RecO"/>
</dbReference>
<dbReference type="InterPro" id="IPR022572">
    <property type="entry name" value="DNA_rep/recomb_RecO_N"/>
</dbReference>
<dbReference type="Gene3D" id="2.40.50.140">
    <property type="entry name" value="Nucleic acid-binding proteins"/>
    <property type="match status" value="1"/>
</dbReference>
<keyword evidence="5 7" id="KW-0234">DNA repair</keyword>
<keyword evidence="10" id="KW-1185">Reference proteome</keyword>
<sequence>MPIHSKAIVLNSLKYGDNSLIAKLFTAEAGVQSFMLRGVLQSRRGKLKKAHFQPLTQLEIIATTSPSGRLGYVREAAITYPYISLHSDIRKSAIAMFLSEVLAQSLREEEPNLPLFRYLETALQWLDQHGQVANFHLAFLIGLSRYLGFYPAQDDPEAGFFDLAEGAFCREPTLNPCMAGEEVAHFKAFLGTGFEAIHQVGMTQKQRRALLGHLVQYYEVHLNGFRKPKSLAVLDEVFS</sequence>
<evidence type="ECO:0000256" key="5">
    <source>
        <dbReference type="ARBA" id="ARBA00023204"/>
    </source>
</evidence>
<evidence type="ECO:0000256" key="6">
    <source>
        <dbReference type="ARBA" id="ARBA00033409"/>
    </source>
</evidence>
<feature type="domain" description="DNA replication/recombination mediator RecO N-terminal" evidence="8">
    <location>
        <begin position="1"/>
        <end position="81"/>
    </location>
</feature>
<dbReference type="PANTHER" id="PTHR33991">
    <property type="entry name" value="DNA REPAIR PROTEIN RECO"/>
    <property type="match status" value="1"/>
</dbReference>
<evidence type="ECO:0000313" key="10">
    <source>
        <dbReference type="Proteomes" id="UP001206312"/>
    </source>
</evidence>
<comment type="function">
    <text evidence="7">Involved in DNA repair and RecF pathway recombination.</text>
</comment>
<dbReference type="Gene3D" id="1.20.1440.120">
    <property type="entry name" value="Recombination protein O, C-terminal domain"/>
    <property type="match status" value="1"/>
</dbReference>